<dbReference type="PIRSF" id="PIRSF020565">
    <property type="entry name" value="3Ho_Ac_ACP_DH_prd"/>
    <property type="match status" value="1"/>
</dbReference>
<name>A0ABQ2PA86_9NEIS</name>
<organism evidence="1 2">
    <name type="scientific">Silvimonas iriomotensis</name>
    <dbReference type="NCBI Taxonomy" id="449662"/>
    <lineage>
        <taxon>Bacteria</taxon>
        <taxon>Pseudomonadati</taxon>
        <taxon>Pseudomonadota</taxon>
        <taxon>Betaproteobacteria</taxon>
        <taxon>Neisseriales</taxon>
        <taxon>Chitinibacteraceae</taxon>
        <taxon>Silvimonas</taxon>
    </lineage>
</organism>
<dbReference type="EMBL" id="BMLX01000002">
    <property type="protein sequence ID" value="GGP21732.1"/>
    <property type="molecule type" value="Genomic_DNA"/>
</dbReference>
<keyword evidence="2" id="KW-1185">Reference proteome</keyword>
<dbReference type="CDD" id="cd01289">
    <property type="entry name" value="FabA_like"/>
    <property type="match status" value="1"/>
</dbReference>
<reference evidence="2" key="1">
    <citation type="journal article" date="2019" name="Int. J. Syst. Evol. Microbiol.">
        <title>The Global Catalogue of Microorganisms (GCM) 10K type strain sequencing project: providing services to taxonomists for standard genome sequencing and annotation.</title>
        <authorList>
            <consortium name="The Broad Institute Genomics Platform"/>
            <consortium name="The Broad Institute Genome Sequencing Center for Infectious Disease"/>
            <person name="Wu L."/>
            <person name="Ma J."/>
        </authorList>
    </citation>
    <scope>NUCLEOTIDE SEQUENCE [LARGE SCALE GENOMIC DNA]</scope>
    <source>
        <strain evidence="2">CGMCC 1.8859</strain>
    </source>
</reference>
<sequence>MTAFELPVSELVPHDGPMCLLDAVVAVAPDTLTAQVVPRGDGLFDEDGTVGAWVGLEYMAQTMAALAGWERRKTGQPPRVGLMLGTRRYQCHVPHFVVGQPLLVTATREFEADNGIGVMQCRIETPDHQLLAEALLSAYQPDDLQDFLKEHA</sequence>
<comment type="caution">
    <text evidence="1">The sequence shown here is derived from an EMBL/GenBank/DDBJ whole genome shotgun (WGS) entry which is preliminary data.</text>
</comment>
<dbReference type="Pfam" id="PF22817">
    <property type="entry name" value="ApeP-like"/>
    <property type="match status" value="1"/>
</dbReference>
<dbReference type="Proteomes" id="UP000637267">
    <property type="component" value="Unassembled WGS sequence"/>
</dbReference>
<dbReference type="RefSeq" id="WP_188704361.1">
    <property type="nucleotide sequence ID" value="NZ_BMLX01000002.1"/>
</dbReference>
<gene>
    <name evidence="1" type="ORF">GCM10010970_21940</name>
</gene>
<dbReference type="InterPro" id="IPR016776">
    <property type="entry name" value="ApeP-like_dehydratase"/>
</dbReference>
<dbReference type="Gene3D" id="3.10.129.10">
    <property type="entry name" value="Hotdog Thioesterase"/>
    <property type="match status" value="1"/>
</dbReference>
<proteinExistence type="predicted"/>
<dbReference type="InterPro" id="IPR029069">
    <property type="entry name" value="HotDog_dom_sf"/>
</dbReference>
<dbReference type="SUPFAM" id="SSF54637">
    <property type="entry name" value="Thioesterase/thiol ester dehydrase-isomerase"/>
    <property type="match status" value="1"/>
</dbReference>
<evidence type="ECO:0000313" key="1">
    <source>
        <dbReference type="EMBL" id="GGP21732.1"/>
    </source>
</evidence>
<accession>A0ABQ2PA86</accession>
<evidence type="ECO:0000313" key="2">
    <source>
        <dbReference type="Proteomes" id="UP000637267"/>
    </source>
</evidence>
<protein>
    <submittedName>
        <fullName evidence="1">3-hydroxydecanoyl-ACP dehydratase</fullName>
    </submittedName>
</protein>